<dbReference type="Pfam" id="PF01337">
    <property type="entry name" value="Barstar"/>
    <property type="match status" value="1"/>
</dbReference>
<evidence type="ECO:0000256" key="2">
    <source>
        <dbReference type="SAM" id="MobiDB-lite"/>
    </source>
</evidence>
<dbReference type="SUPFAM" id="SSF52038">
    <property type="entry name" value="Barstar-related"/>
    <property type="match status" value="1"/>
</dbReference>
<evidence type="ECO:0000259" key="3">
    <source>
        <dbReference type="Pfam" id="PF01337"/>
    </source>
</evidence>
<dbReference type="Gene3D" id="3.30.370.10">
    <property type="entry name" value="Barstar-like"/>
    <property type="match status" value="1"/>
</dbReference>
<dbReference type="STRING" id="1742972.COMA1_10421"/>
<protein>
    <submittedName>
        <fullName evidence="4">Putative Ribonuclease inhibitor Barstar (Modular protein)</fullName>
    </submittedName>
</protein>
<evidence type="ECO:0000313" key="5">
    <source>
        <dbReference type="Proteomes" id="UP000199032"/>
    </source>
</evidence>
<dbReference type="EMBL" id="CZQA01000001">
    <property type="protein sequence ID" value="CUS32104.1"/>
    <property type="molecule type" value="Genomic_DNA"/>
</dbReference>
<accession>A0A0S4L6B8</accession>
<proteinExistence type="inferred from homology"/>
<dbReference type="AlphaFoldDB" id="A0A0S4L6B8"/>
<keyword evidence="5" id="KW-1185">Reference proteome</keyword>
<dbReference type="InterPro" id="IPR035905">
    <property type="entry name" value="Barstar-like_sf"/>
</dbReference>
<evidence type="ECO:0000256" key="1">
    <source>
        <dbReference type="ARBA" id="ARBA00006845"/>
    </source>
</evidence>
<dbReference type="CDD" id="cd05141">
    <property type="entry name" value="Barstar_evA4336-like"/>
    <property type="match status" value="1"/>
</dbReference>
<organism evidence="4 5">
    <name type="scientific">Candidatus Nitrospira nitrosa</name>
    <dbReference type="NCBI Taxonomy" id="1742972"/>
    <lineage>
        <taxon>Bacteria</taxon>
        <taxon>Pseudomonadati</taxon>
        <taxon>Nitrospirota</taxon>
        <taxon>Nitrospiria</taxon>
        <taxon>Nitrospirales</taxon>
        <taxon>Nitrospiraceae</taxon>
        <taxon>Nitrospira</taxon>
    </lineage>
</organism>
<name>A0A0S4L6B8_9BACT</name>
<dbReference type="RefSeq" id="WP_090743027.1">
    <property type="nucleotide sequence ID" value="NZ_CZQA01000001.1"/>
</dbReference>
<feature type="domain" description="Barstar (barnase inhibitor)" evidence="3">
    <location>
        <begin position="42"/>
        <end position="131"/>
    </location>
</feature>
<comment type="similarity">
    <text evidence="1">Belongs to the barstar family.</text>
</comment>
<dbReference type="Proteomes" id="UP000199032">
    <property type="component" value="Unassembled WGS sequence"/>
</dbReference>
<dbReference type="InterPro" id="IPR000468">
    <property type="entry name" value="Barstar"/>
</dbReference>
<dbReference type="OrthoDB" id="5184890at2"/>
<evidence type="ECO:0000313" key="4">
    <source>
        <dbReference type="EMBL" id="CUS32104.1"/>
    </source>
</evidence>
<sequence>MPVKLSLRTHLSASVPPWSGLLVLPRGSSATTIITAPAGFLVRTIEGKKCRTTSSLFDEFAQALSFPEYFGHNWDALEECLADFEWLPAKGYILLISNAQAVLPNDEEEYETLLEVLNDAGEAWSKGQTADGRSAPFHAVFAVTAQDKSTRHRWELEEFSATKQRKSAENPVRTRSATSKQKPTKK</sequence>
<reference evidence="4 5" key="1">
    <citation type="submission" date="2015-10" db="EMBL/GenBank/DDBJ databases">
        <authorList>
            <person name="Gilbert D.G."/>
        </authorList>
    </citation>
    <scope>NUCLEOTIDE SEQUENCE [LARGE SCALE GENOMIC DNA]</scope>
    <source>
        <strain evidence="4">COMA1</strain>
    </source>
</reference>
<feature type="region of interest" description="Disordered" evidence="2">
    <location>
        <begin position="159"/>
        <end position="186"/>
    </location>
</feature>
<feature type="compositionally biased region" description="Polar residues" evidence="2">
    <location>
        <begin position="173"/>
        <end position="186"/>
    </location>
</feature>
<gene>
    <name evidence="4" type="ORF">COMA1_10421</name>
</gene>